<feature type="signal peptide" evidence="1">
    <location>
        <begin position="1"/>
        <end position="28"/>
    </location>
</feature>
<evidence type="ECO:0000313" key="2">
    <source>
        <dbReference type="EMBL" id="JAH25654.1"/>
    </source>
</evidence>
<organism evidence="2">
    <name type="scientific">Anguilla anguilla</name>
    <name type="common">European freshwater eel</name>
    <name type="synonym">Muraena anguilla</name>
    <dbReference type="NCBI Taxonomy" id="7936"/>
    <lineage>
        <taxon>Eukaryota</taxon>
        <taxon>Metazoa</taxon>
        <taxon>Chordata</taxon>
        <taxon>Craniata</taxon>
        <taxon>Vertebrata</taxon>
        <taxon>Euteleostomi</taxon>
        <taxon>Actinopterygii</taxon>
        <taxon>Neopterygii</taxon>
        <taxon>Teleostei</taxon>
        <taxon>Anguilliformes</taxon>
        <taxon>Anguillidae</taxon>
        <taxon>Anguilla</taxon>
    </lineage>
</organism>
<reference evidence="2" key="2">
    <citation type="journal article" date="2015" name="Fish Shellfish Immunol.">
        <title>Early steps in the European eel (Anguilla anguilla)-Vibrio vulnificus interaction in the gills: Role of the RtxA13 toxin.</title>
        <authorList>
            <person name="Callol A."/>
            <person name="Pajuelo D."/>
            <person name="Ebbesson L."/>
            <person name="Teles M."/>
            <person name="MacKenzie S."/>
            <person name="Amaro C."/>
        </authorList>
    </citation>
    <scope>NUCLEOTIDE SEQUENCE</scope>
</reference>
<evidence type="ECO:0008006" key="3">
    <source>
        <dbReference type="Google" id="ProtNLM"/>
    </source>
</evidence>
<proteinExistence type="predicted"/>
<name>A0A0E9R971_ANGAN</name>
<evidence type="ECO:0000256" key="1">
    <source>
        <dbReference type="SAM" id="SignalP"/>
    </source>
</evidence>
<sequence>MGNVFSCARVCTWVRVLLLCSQNRPIRWVPAGCWGQLLFLTPVLRSAPCAFPHPSLYRKSPSATPNPLLLTGTHC</sequence>
<reference evidence="2" key="1">
    <citation type="submission" date="2014-11" db="EMBL/GenBank/DDBJ databases">
        <authorList>
            <person name="Amaro Gonzalez C."/>
        </authorList>
    </citation>
    <scope>NUCLEOTIDE SEQUENCE</scope>
</reference>
<accession>A0A0E9R971</accession>
<dbReference type="EMBL" id="GBXM01082923">
    <property type="protein sequence ID" value="JAH25654.1"/>
    <property type="molecule type" value="Transcribed_RNA"/>
</dbReference>
<protein>
    <recommendedName>
        <fullName evidence="3">Secreted protein</fullName>
    </recommendedName>
</protein>
<dbReference type="AlphaFoldDB" id="A0A0E9R971"/>
<feature type="chain" id="PRO_5002431833" description="Secreted protein" evidence="1">
    <location>
        <begin position="29"/>
        <end position="75"/>
    </location>
</feature>
<keyword evidence="1" id="KW-0732">Signal</keyword>